<accession>A0A1X7K4P7</accession>
<dbReference type="InterPro" id="IPR036388">
    <property type="entry name" value="WH-like_DNA-bd_sf"/>
</dbReference>
<evidence type="ECO:0000259" key="1">
    <source>
        <dbReference type="Pfam" id="PF03551"/>
    </source>
</evidence>
<dbReference type="InterPro" id="IPR005149">
    <property type="entry name" value="Tscrpt_reg_PadR_N"/>
</dbReference>
<dbReference type="STRING" id="1028.SAMN05661096_02397"/>
<feature type="domain" description="Transcription regulator PadR N-terminal" evidence="1">
    <location>
        <begin position="28"/>
        <end position="100"/>
    </location>
</feature>
<dbReference type="PANTHER" id="PTHR33169:SF14">
    <property type="entry name" value="TRANSCRIPTIONAL REGULATOR RV3488"/>
    <property type="match status" value="1"/>
</dbReference>
<proteinExistence type="predicted"/>
<dbReference type="InterPro" id="IPR036390">
    <property type="entry name" value="WH_DNA-bd_sf"/>
</dbReference>
<evidence type="ECO:0000313" key="3">
    <source>
        <dbReference type="Proteomes" id="UP000193804"/>
    </source>
</evidence>
<sequence length="119" mass="13682">MLYTCIVNEEFILKWKSQVKKGTLAFIILSVLEGHEYYGYELIEAVKKFTAIEIAEGTLYPLMNRLKKEGLVSSKWVEQESGIPRKYYVLSNAGKKSLHEMTVYWNDLGVAINKISKSK</sequence>
<dbReference type="AlphaFoldDB" id="A0A1X7K4P7"/>
<reference evidence="3" key="1">
    <citation type="submission" date="2017-04" db="EMBL/GenBank/DDBJ databases">
        <authorList>
            <person name="Varghese N."/>
            <person name="Submissions S."/>
        </authorList>
    </citation>
    <scope>NUCLEOTIDE SEQUENCE [LARGE SCALE GENOMIC DNA]</scope>
    <source>
        <strain evidence="3">DSM 4125</strain>
    </source>
</reference>
<dbReference type="Proteomes" id="UP000193804">
    <property type="component" value="Unassembled WGS sequence"/>
</dbReference>
<dbReference type="Pfam" id="PF03551">
    <property type="entry name" value="PadR"/>
    <property type="match status" value="1"/>
</dbReference>
<dbReference type="InterPro" id="IPR052509">
    <property type="entry name" value="Metal_resp_DNA-bind_regulator"/>
</dbReference>
<dbReference type="PANTHER" id="PTHR33169">
    <property type="entry name" value="PADR-FAMILY TRANSCRIPTIONAL REGULATOR"/>
    <property type="match status" value="1"/>
</dbReference>
<name>A0A1X7K4P7_9BACT</name>
<protein>
    <submittedName>
        <fullName evidence="2">PadR family transcriptional regulator, regulatory protein PadR</fullName>
    </submittedName>
</protein>
<organism evidence="2 3">
    <name type="scientific">Marivirga sericea</name>
    <dbReference type="NCBI Taxonomy" id="1028"/>
    <lineage>
        <taxon>Bacteria</taxon>
        <taxon>Pseudomonadati</taxon>
        <taxon>Bacteroidota</taxon>
        <taxon>Cytophagia</taxon>
        <taxon>Cytophagales</taxon>
        <taxon>Marivirgaceae</taxon>
        <taxon>Marivirga</taxon>
    </lineage>
</organism>
<dbReference type="Gene3D" id="1.10.10.10">
    <property type="entry name" value="Winged helix-like DNA-binding domain superfamily/Winged helix DNA-binding domain"/>
    <property type="match status" value="1"/>
</dbReference>
<keyword evidence="3" id="KW-1185">Reference proteome</keyword>
<dbReference type="EMBL" id="FXAW01000004">
    <property type="protein sequence ID" value="SMG35986.1"/>
    <property type="molecule type" value="Genomic_DNA"/>
</dbReference>
<gene>
    <name evidence="2" type="ORF">SAMN05661096_02397</name>
</gene>
<dbReference type="SUPFAM" id="SSF46785">
    <property type="entry name" value="Winged helix' DNA-binding domain"/>
    <property type="match status" value="1"/>
</dbReference>
<evidence type="ECO:0000313" key="2">
    <source>
        <dbReference type="EMBL" id="SMG35986.1"/>
    </source>
</evidence>